<reference evidence="1 2" key="1">
    <citation type="journal article" date="2024" name="BMC Genomics">
        <title>De novo assembly and annotation of Popillia japonica's genome with initial clues to its potential as an invasive pest.</title>
        <authorList>
            <person name="Cucini C."/>
            <person name="Boschi S."/>
            <person name="Funari R."/>
            <person name="Cardaioli E."/>
            <person name="Iannotti N."/>
            <person name="Marturano G."/>
            <person name="Paoli F."/>
            <person name="Bruttini M."/>
            <person name="Carapelli A."/>
            <person name="Frati F."/>
            <person name="Nardi F."/>
        </authorList>
    </citation>
    <scope>NUCLEOTIDE SEQUENCE [LARGE SCALE GENOMIC DNA]</scope>
    <source>
        <strain evidence="1">DMR45628</strain>
    </source>
</reference>
<organism evidence="1 2">
    <name type="scientific">Popillia japonica</name>
    <name type="common">Japanese beetle</name>
    <dbReference type="NCBI Taxonomy" id="7064"/>
    <lineage>
        <taxon>Eukaryota</taxon>
        <taxon>Metazoa</taxon>
        <taxon>Ecdysozoa</taxon>
        <taxon>Arthropoda</taxon>
        <taxon>Hexapoda</taxon>
        <taxon>Insecta</taxon>
        <taxon>Pterygota</taxon>
        <taxon>Neoptera</taxon>
        <taxon>Endopterygota</taxon>
        <taxon>Coleoptera</taxon>
        <taxon>Polyphaga</taxon>
        <taxon>Scarabaeiformia</taxon>
        <taxon>Scarabaeidae</taxon>
        <taxon>Rutelinae</taxon>
        <taxon>Popillia</taxon>
    </lineage>
</organism>
<dbReference type="EMBL" id="JASPKY010000064">
    <property type="protein sequence ID" value="KAK9743956.1"/>
    <property type="molecule type" value="Genomic_DNA"/>
</dbReference>
<dbReference type="Proteomes" id="UP001458880">
    <property type="component" value="Unassembled WGS sequence"/>
</dbReference>
<name>A0AAW1MCY5_POPJA</name>
<sequence>MMEAENSVNIELDKVMEWANSNKINFNETKSQLMLATRKRSLLERELDAFLKNEKQTSSRHEIFGKIRKNSSCISKSSKNLLGIERKRIGHNLQRGDSTNIAIAKISWELRESALDTIYKGAILPILPYGVPAWIDARQRRSNQIKFKKN</sequence>
<gene>
    <name evidence="1" type="ORF">QE152_g8225</name>
</gene>
<evidence type="ECO:0000313" key="1">
    <source>
        <dbReference type="EMBL" id="KAK9743956.1"/>
    </source>
</evidence>
<accession>A0AAW1MCY5</accession>
<evidence type="ECO:0000313" key="2">
    <source>
        <dbReference type="Proteomes" id="UP001458880"/>
    </source>
</evidence>
<protein>
    <recommendedName>
        <fullName evidence="3">Reverse transcriptase domain-containing protein</fullName>
    </recommendedName>
</protein>
<keyword evidence="2" id="KW-1185">Reference proteome</keyword>
<evidence type="ECO:0008006" key="3">
    <source>
        <dbReference type="Google" id="ProtNLM"/>
    </source>
</evidence>
<proteinExistence type="predicted"/>
<dbReference type="AlphaFoldDB" id="A0AAW1MCY5"/>
<comment type="caution">
    <text evidence="1">The sequence shown here is derived from an EMBL/GenBank/DDBJ whole genome shotgun (WGS) entry which is preliminary data.</text>
</comment>